<dbReference type="PhylomeDB" id="A0A0G4FTV4"/>
<dbReference type="AlphaFoldDB" id="A0A0G4FTV4"/>
<dbReference type="Gene3D" id="1.25.40.20">
    <property type="entry name" value="Ankyrin repeat-containing domain"/>
    <property type="match status" value="3"/>
</dbReference>
<evidence type="ECO:0000256" key="2">
    <source>
        <dbReference type="ARBA" id="ARBA00023043"/>
    </source>
</evidence>
<dbReference type="Pfam" id="PF00023">
    <property type="entry name" value="Ank"/>
    <property type="match status" value="1"/>
</dbReference>
<proteinExistence type="predicted"/>
<gene>
    <name evidence="4" type="ORF">Cvel_18726</name>
</gene>
<dbReference type="SUPFAM" id="SSF48403">
    <property type="entry name" value="Ankyrin repeat"/>
    <property type="match status" value="1"/>
</dbReference>
<accession>A0A0G4FTV4</accession>
<dbReference type="PANTHER" id="PTHR24126">
    <property type="entry name" value="ANKYRIN REPEAT, PH AND SEC7 DOMAIN CONTAINING PROTEIN SECG-RELATED"/>
    <property type="match status" value="1"/>
</dbReference>
<organism evidence="4">
    <name type="scientific">Chromera velia CCMP2878</name>
    <dbReference type="NCBI Taxonomy" id="1169474"/>
    <lineage>
        <taxon>Eukaryota</taxon>
        <taxon>Sar</taxon>
        <taxon>Alveolata</taxon>
        <taxon>Colpodellida</taxon>
        <taxon>Chromeraceae</taxon>
        <taxon>Chromera</taxon>
    </lineage>
</organism>
<feature type="repeat" description="ANK" evidence="3">
    <location>
        <begin position="426"/>
        <end position="458"/>
    </location>
</feature>
<feature type="repeat" description="ANK" evidence="3">
    <location>
        <begin position="209"/>
        <end position="241"/>
    </location>
</feature>
<reference evidence="4" key="1">
    <citation type="submission" date="2014-11" db="EMBL/GenBank/DDBJ databases">
        <authorList>
            <person name="Otto D Thomas"/>
            <person name="Naeem Raeece"/>
        </authorList>
    </citation>
    <scope>NUCLEOTIDE SEQUENCE</scope>
</reference>
<dbReference type="SMART" id="SM00248">
    <property type="entry name" value="ANK"/>
    <property type="match status" value="6"/>
</dbReference>
<sequence>MAENSPSPAPTTDSFLSRLDALEASLVSSLHAQFEMVRKSLKAGEKKEYSNAAAAAAVEVQHVHPNDMSCLERLEETGKKFLRKIREDLHPFFSRRFEIDLGFLLEQGIGEAVRAFRAVEAEILREALSEFLSGASNGETLRLYLKVGADVNGLVECKTALIRAVIAANMAAVEMLVEDGADLEGKVGVLPEGGIQLTQSVQGGGTLFTGDTALIVACRLRRWVIVKYLVAKGANVEACDWEDKQVLEIACEAAEGELDAAPPDMSGGWRLSYDPQNGNTEVRSAVSDALKELVMGTSDVADIRISVRPHSFGDTLVHFFSWHEFEGLVLLCLSKGVQIDYPDSAGYTPLHNAAARAKPASVEFLIANGADFNRREEVSNGTALTLLLSITMFDPLTKEPSFISSVLKVLEILLDRGVDVNARGGQGNTALHEAARWGVAEVVRFLIDRGADLQAPNTVGETPLAMASNADHEVSPEVVELLRVPTTN</sequence>
<dbReference type="EMBL" id="CDMZ01000629">
    <property type="protein sequence ID" value="CEM18329.1"/>
    <property type="molecule type" value="Genomic_DNA"/>
</dbReference>
<name>A0A0G4FTV4_9ALVE</name>
<dbReference type="Pfam" id="PF13637">
    <property type="entry name" value="Ank_4"/>
    <property type="match status" value="1"/>
</dbReference>
<evidence type="ECO:0000256" key="3">
    <source>
        <dbReference type="PROSITE-ProRule" id="PRU00023"/>
    </source>
</evidence>
<protein>
    <submittedName>
        <fullName evidence="4">Uncharacterized protein</fullName>
    </submittedName>
</protein>
<feature type="repeat" description="ANK" evidence="3">
    <location>
        <begin position="345"/>
        <end position="377"/>
    </location>
</feature>
<dbReference type="InterPro" id="IPR002110">
    <property type="entry name" value="Ankyrin_rpt"/>
</dbReference>
<dbReference type="Pfam" id="PF12796">
    <property type="entry name" value="Ank_2"/>
    <property type="match status" value="1"/>
</dbReference>
<keyword evidence="2 3" id="KW-0040">ANK repeat</keyword>
<dbReference type="PROSITE" id="PS50297">
    <property type="entry name" value="ANK_REP_REGION"/>
    <property type="match status" value="2"/>
</dbReference>
<evidence type="ECO:0000256" key="1">
    <source>
        <dbReference type="ARBA" id="ARBA00022737"/>
    </source>
</evidence>
<dbReference type="PROSITE" id="PS50088">
    <property type="entry name" value="ANK_REPEAT"/>
    <property type="match status" value="3"/>
</dbReference>
<keyword evidence="1" id="KW-0677">Repeat</keyword>
<evidence type="ECO:0000313" key="4">
    <source>
        <dbReference type="EMBL" id="CEM18329.1"/>
    </source>
</evidence>
<dbReference type="InterPro" id="IPR036770">
    <property type="entry name" value="Ankyrin_rpt-contain_sf"/>
</dbReference>
<dbReference type="PANTHER" id="PTHR24126:SF14">
    <property type="entry name" value="ANK_REP_REGION DOMAIN-CONTAINING PROTEIN"/>
    <property type="match status" value="1"/>
</dbReference>
<dbReference type="VEuPathDB" id="CryptoDB:Cvel_18726"/>